<dbReference type="Proteomes" id="UP000001249">
    <property type="component" value="Segment"/>
</dbReference>
<dbReference type="GeneID" id="4484353"/>
<evidence type="ECO:0000313" key="3">
    <source>
        <dbReference type="Proteomes" id="UP000001249"/>
    </source>
</evidence>
<feature type="region of interest" description="Disordered" evidence="1">
    <location>
        <begin position="387"/>
        <end position="489"/>
    </location>
</feature>
<proteinExistence type="predicted"/>
<reference evidence="3" key="1">
    <citation type="journal article" date="2008" name="J. Bacteriol.">
        <title>Ma-LMM01 infecting toxic Microcystis aeruginosa illuminates diverse cyanophage genome strategies.</title>
        <authorList>
            <person name="Yoshida T."/>
            <person name="Nagasaki K."/>
            <person name="Takashima Y."/>
            <person name="Shirai Y."/>
            <person name="Tomaru Y."/>
            <person name="Takao Y."/>
            <person name="Sakamoto S."/>
            <person name="Hiroishi S."/>
            <person name="Ogata H."/>
        </authorList>
    </citation>
    <scope>NUCLEOTIDE SEQUENCE</scope>
</reference>
<dbReference type="EMBL" id="AB231700">
    <property type="protein sequence ID" value="BAF36189.1"/>
    <property type="molecule type" value="Genomic_DNA"/>
</dbReference>
<evidence type="ECO:0000256" key="1">
    <source>
        <dbReference type="SAM" id="MobiDB-lite"/>
    </source>
</evidence>
<dbReference type="KEGG" id="vg:4484353"/>
<organism evidence="2 3">
    <name type="scientific">Microcystis phage LMM01</name>
    <dbReference type="NCBI Taxonomy" id="2856824"/>
    <lineage>
        <taxon>Viruses</taxon>
        <taxon>Duplodnaviria</taxon>
        <taxon>Heunggongvirae</taxon>
        <taxon>Uroviricota</taxon>
        <taxon>Caudoviricetes</taxon>
        <taxon>Fukuivirus</taxon>
        <taxon>Fukuivirus LMM01</taxon>
    </lineage>
</organism>
<sequence>MSKIEDQLLKGDLGAGRNTPTLGPALNDLNKISKNTAYQQAAQTLGQATASTTPFEPRRISSQIIVEPVRAVEGLLELRDMNLQANQVLREGIASNTEQNINAVGTAVNGNTEQSLDGIRKLKESSLLSDRAELADISQGNVNIAPANRLTQVANNIQFVSDTNITQRAPFMQSVTDNYVVQSGNSINHISDHHYAMGKDSTRIIEGDDLQRAGNRLRLSNRSETVAQVDKATALGDMERVSNDYKSYATTHTSTSLNEMKLYSYGGMVARATNVDLIAAASPIGEPAADDKEEPTEIPVGRVNIYSSVPGGGLSGMTFSPEGMNSYALKSAFQGITHNHITAGPSIFQGAGSVFSLSGVISLNTLPPIPDEIELNVDLIPHIPEFPKLPDLPKGCGDILKNTNTPDKPTQSDIEQSDPDGAQVPTQPNDSITTPGATTPGATTPGGDAIGSLGEDIRRSISASKVTPKNPGKENIAKSATDTAKNPPALAALEPTAVSSVASDVYLEREGETVGELTISINTPLIDIAGDVQLEVQKVGEGLQRLGLSVSATQVTTLVNQVLTISRNNSIDPIAILEGGTSQDLVPAELKQLFLNSPSLKTYIINEIKDALSLLSIGFLELSDLDTTARGLRISDNSTDLARIYSLVSPALDRLYRSTGLSQYVDTTQLAQLGASLLNNQKLNEKTIEALILNSISRNLSRTLGIDGADVTNKVYNLAKRLANDEAIDVDKEITSLMSSLGTTLNSDLLKDAVYYKKLGESIYKSAATLANSISTGDIGSIIRGDGIKSLLSGGLDKIIGENNTALLRAATDIGRTGLALGKSLALMPSIIGALSGSPIRKIVQLIDIISCLGIIDQARDLITAIGNINTQPNRSRPGRSGTTNTLDTLDTISLLPRLTQYNNTVIDLYNNGDEELKQEIIELIEGPIDDKKLKQEIIELIEGSIDDEELKQEIIELIKGSRSIDDEELKQEIIELIEGSIDDEELKQEIIELIEWPIDDEELKQEIIELIEWPIDDEDPVTPRKPLPTTVELLEGRWRLGLDDCFRLPRLTLALADTQILSINTKLTWGLANPLLFYTQLELLPGREDDLQIIVDSWTYDNSTLYPVQIDNSYTSSVLTYRITDYDWETNVGHAIYDGQYGYLRLIDDRGIIYTIPSTAIGGRLIPLISSSYLVK</sequence>
<feature type="compositionally biased region" description="Low complexity" evidence="1">
    <location>
        <begin position="433"/>
        <end position="447"/>
    </location>
</feature>
<dbReference type="RefSeq" id="YP_851112.1">
    <property type="nucleotide sequence ID" value="NC_008562.1"/>
</dbReference>
<evidence type="ECO:0000313" key="2">
    <source>
        <dbReference type="EMBL" id="BAF36189.1"/>
    </source>
</evidence>
<protein>
    <submittedName>
        <fullName evidence="2">Uncharacterized protein</fullName>
    </submittedName>
</protein>
<accession>A0A7L2</accession>
<dbReference type="SMR" id="A0A7L2"/>
<name>A0A7L2_9CAUD</name>
<keyword evidence="3" id="KW-1185">Reference proteome</keyword>
<feature type="compositionally biased region" description="Polar residues" evidence="1">
    <location>
        <begin position="401"/>
        <end position="414"/>
    </location>
</feature>